<feature type="region of interest" description="Disordered" evidence="7">
    <location>
        <begin position="546"/>
        <end position="576"/>
    </location>
</feature>
<evidence type="ECO:0000313" key="9">
    <source>
        <dbReference type="EMBL" id="GMT09472.1"/>
    </source>
</evidence>
<protein>
    <recommendedName>
        <fullName evidence="8">PCI domain-containing protein</fullName>
    </recommendedName>
</protein>
<dbReference type="SMART" id="SM00088">
    <property type="entry name" value="PINT"/>
    <property type="match status" value="1"/>
</dbReference>
<dbReference type="SUPFAM" id="SSF46785">
    <property type="entry name" value="Winged helix' DNA-binding domain"/>
    <property type="match status" value="1"/>
</dbReference>
<keyword evidence="4" id="KW-0963">Cytoplasm</keyword>
<dbReference type="InterPro" id="IPR000717">
    <property type="entry name" value="PCI_dom"/>
</dbReference>
<evidence type="ECO:0000256" key="3">
    <source>
        <dbReference type="ARBA" id="ARBA00008793"/>
    </source>
</evidence>
<dbReference type="AlphaFoldDB" id="A0AAV5UQS1"/>
<evidence type="ECO:0000256" key="5">
    <source>
        <dbReference type="ARBA" id="ARBA00022790"/>
    </source>
</evidence>
<evidence type="ECO:0000256" key="4">
    <source>
        <dbReference type="ARBA" id="ARBA00022490"/>
    </source>
</evidence>
<dbReference type="PROSITE" id="PS50250">
    <property type="entry name" value="PCI"/>
    <property type="match status" value="1"/>
</dbReference>
<dbReference type="EMBL" id="BTSY01000001">
    <property type="protein sequence ID" value="GMT09472.1"/>
    <property type="molecule type" value="Genomic_DNA"/>
</dbReference>
<feature type="region of interest" description="Disordered" evidence="7">
    <location>
        <begin position="73"/>
        <end position="92"/>
    </location>
</feature>
<dbReference type="InterPro" id="IPR036390">
    <property type="entry name" value="WH_DNA-bd_sf"/>
</dbReference>
<evidence type="ECO:0000259" key="8">
    <source>
        <dbReference type="PROSITE" id="PS50250"/>
    </source>
</evidence>
<comment type="similarity">
    <text evidence="3">Belongs to the CSN1 family.</text>
</comment>
<accession>A0AAV5UQS1</accession>
<sequence>RANLTAMDERMDEESPEDAPDPVQIDRIDENDDVLDEDEEFQMVVDRSREDEDPFVPAKRGFRQRFRVDDEYGVNRKKDESKSRKTPELRPATKSPVVAVKVHNGDAIRLDKLKGAYEANAFINRLEFIMESCPPLEKEAFIMLVTFLKETKRSAMKYGLLYAKAETKGWSKDPDVPPMDKDWHESMQSTAMARTDALLHELKKQKDEGVKESTRRAMEELLLHYSKTGQLNESFKQYNRGMREYCMQMKHIISMYTNWLETAVLLLEWHRVSPLIAQSERALQEADDAENQANAPGGRVGRNQYDQVEASRKTNRLLIATSRSKVNAVVGLSSMEAKNYKQACEKFLLVDADHLSDEWIVAPFDIARYGSLCALATLERSEMKAKCLDSKFRKMLESEPMLVEALTCYTRSQFIRFFELINSIQDALLLDPYFSSHVTRVYEMIKKRALAQYLQPFAVAHLGTMAAVFGMKEKELIREIISLVDKGVITGRLDEKEGIMEMKRPDERIKTHQLLVDTCDKLCARAEWTIMRALIQNGKILVYADESKQGRGKRRPNDENHHRDESAGSSGALRELGSGFRNVRSTMMRMVRGGGGGGGQTNEADSSAASLPIPIPTSTAMEAEPSEPHM</sequence>
<organism evidence="9 10">
    <name type="scientific">Pristionchus fissidentatus</name>
    <dbReference type="NCBI Taxonomy" id="1538716"/>
    <lineage>
        <taxon>Eukaryota</taxon>
        <taxon>Metazoa</taxon>
        <taxon>Ecdysozoa</taxon>
        <taxon>Nematoda</taxon>
        <taxon>Chromadorea</taxon>
        <taxon>Rhabditida</taxon>
        <taxon>Rhabditina</taxon>
        <taxon>Diplogasteromorpha</taxon>
        <taxon>Diplogasteroidea</taxon>
        <taxon>Neodiplogasteridae</taxon>
        <taxon>Pristionchus</taxon>
    </lineage>
</organism>
<gene>
    <name evidence="9" type="ORF">PFISCL1PPCAC_769</name>
</gene>
<feature type="compositionally biased region" description="Basic and acidic residues" evidence="7">
    <location>
        <begin position="546"/>
        <end position="566"/>
    </location>
</feature>
<feature type="region of interest" description="Disordered" evidence="7">
    <location>
        <begin position="1"/>
        <end position="25"/>
    </location>
</feature>
<comment type="caution">
    <text evidence="9">The sequence shown here is derived from an EMBL/GenBank/DDBJ whole genome shotgun (WGS) entry which is preliminary data.</text>
</comment>
<keyword evidence="10" id="KW-1185">Reference proteome</keyword>
<evidence type="ECO:0000256" key="7">
    <source>
        <dbReference type="SAM" id="MobiDB-lite"/>
    </source>
</evidence>
<evidence type="ECO:0000256" key="1">
    <source>
        <dbReference type="ARBA" id="ARBA00004123"/>
    </source>
</evidence>
<feature type="non-terminal residue" evidence="9">
    <location>
        <position position="1"/>
    </location>
</feature>
<dbReference type="InterPro" id="IPR045135">
    <property type="entry name" value="Rpn7_N"/>
</dbReference>
<dbReference type="PANTHER" id="PTHR14145:SF2">
    <property type="entry name" value="COP9 SIGNALOSOME COMPLEX SUBUNIT 1"/>
    <property type="match status" value="1"/>
</dbReference>
<feature type="region of interest" description="Disordered" evidence="7">
    <location>
        <begin position="286"/>
        <end position="306"/>
    </location>
</feature>
<keyword evidence="5" id="KW-0736">Signalosome</keyword>
<feature type="compositionally biased region" description="Acidic residues" evidence="7">
    <location>
        <begin position="10"/>
        <end position="20"/>
    </location>
</feature>
<dbReference type="Pfam" id="PF10602">
    <property type="entry name" value="RPN7"/>
    <property type="match status" value="1"/>
</dbReference>
<evidence type="ECO:0000313" key="10">
    <source>
        <dbReference type="Proteomes" id="UP001432322"/>
    </source>
</evidence>
<dbReference type="Pfam" id="PF01399">
    <property type="entry name" value="PCI"/>
    <property type="match status" value="1"/>
</dbReference>
<evidence type="ECO:0000256" key="6">
    <source>
        <dbReference type="ARBA" id="ARBA00023242"/>
    </source>
</evidence>
<feature type="compositionally biased region" description="Basic and acidic residues" evidence="7">
    <location>
        <begin position="73"/>
        <end position="88"/>
    </location>
</feature>
<keyword evidence="6" id="KW-0539">Nucleus</keyword>
<name>A0AAV5UQS1_9BILA</name>
<dbReference type="PANTHER" id="PTHR14145">
    <property type="entry name" value="26S PROTESOME SUBUNIT 6"/>
    <property type="match status" value="1"/>
</dbReference>
<dbReference type="Proteomes" id="UP001432322">
    <property type="component" value="Unassembled WGS sequence"/>
</dbReference>
<proteinExistence type="inferred from homology"/>
<dbReference type="GO" id="GO:0005737">
    <property type="term" value="C:cytoplasm"/>
    <property type="evidence" value="ECO:0007669"/>
    <property type="project" value="UniProtKB-SubCell"/>
</dbReference>
<dbReference type="InterPro" id="IPR019585">
    <property type="entry name" value="Rpn7/CSN1"/>
</dbReference>
<dbReference type="Gene3D" id="1.25.40.570">
    <property type="match status" value="1"/>
</dbReference>
<comment type="subcellular location">
    <subcellularLocation>
        <location evidence="2">Cytoplasm</location>
    </subcellularLocation>
    <subcellularLocation>
        <location evidence="1">Nucleus</location>
    </subcellularLocation>
</comment>
<feature type="domain" description="PCI" evidence="8">
    <location>
        <begin position="336"/>
        <end position="507"/>
    </location>
</feature>
<feature type="region of interest" description="Disordered" evidence="7">
    <location>
        <begin position="589"/>
        <end position="630"/>
    </location>
</feature>
<evidence type="ECO:0000256" key="2">
    <source>
        <dbReference type="ARBA" id="ARBA00004496"/>
    </source>
</evidence>
<dbReference type="GO" id="GO:0008180">
    <property type="term" value="C:COP9 signalosome"/>
    <property type="evidence" value="ECO:0007669"/>
    <property type="project" value="UniProtKB-KW"/>
</dbReference>
<reference evidence="9" key="1">
    <citation type="submission" date="2023-10" db="EMBL/GenBank/DDBJ databases">
        <title>Genome assembly of Pristionchus species.</title>
        <authorList>
            <person name="Yoshida K."/>
            <person name="Sommer R.J."/>
        </authorList>
    </citation>
    <scope>NUCLEOTIDE SEQUENCE</scope>
    <source>
        <strain evidence="9">RS5133</strain>
    </source>
</reference>